<evidence type="ECO:0000256" key="3">
    <source>
        <dbReference type="ARBA" id="ARBA00023004"/>
    </source>
</evidence>
<dbReference type="AlphaFoldDB" id="A0A9W7FHM1"/>
<dbReference type="OrthoDB" id="652091at2759"/>
<dbReference type="CDD" id="cd19165">
    <property type="entry name" value="HemeO"/>
    <property type="match status" value="1"/>
</dbReference>
<dbReference type="PANTHER" id="PTHR10720:SF0">
    <property type="entry name" value="HEME OXYGENASE"/>
    <property type="match status" value="1"/>
</dbReference>
<proteinExistence type="predicted"/>
<dbReference type="Pfam" id="PF01126">
    <property type="entry name" value="Heme_oxygenase"/>
    <property type="match status" value="1"/>
</dbReference>
<dbReference type="InterPro" id="IPR002051">
    <property type="entry name" value="Haem_Oase"/>
</dbReference>
<protein>
    <recommendedName>
        <fullName evidence="6">Heme oxygenase</fullName>
    </recommendedName>
</protein>
<dbReference type="Proteomes" id="UP001165122">
    <property type="component" value="Unassembled WGS sequence"/>
</dbReference>
<evidence type="ECO:0000313" key="5">
    <source>
        <dbReference type="Proteomes" id="UP001165122"/>
    </source>
</evidence>
<evidence type="ECO:0008006" key="6">
    <source>
        <dbReference type="Google" id="ProtNLM"/>
    </source>
</evidence>
<evidence type="ECO:0000313" key="4">
    <source>
        <dbReference type="EMBL" id="GMI12327.1"/>
    </source>
</evidence>
<reference evidence="5" key="1">
    <citation type="journal article" date="2023" name="Commun. Biol.">
        <title>Genome analysis of Parmales, the sister group of diatoms, reveals the evolutionary specialization of diatoms from phago-mixotrophs to photoautotrophs.</title>
        <authorList>
            <person name="Ban H."/>
            <person name="Sato S."/>
            <person name="Yoshikawa S."/>
            <person name="Yamada K."/>
            <person name="Nakamura Y."/>
            <person name="Ichinomiya M."/>
            <person name="Sato N."/>
            <person name="Blanc-Mathieu R."/>
            <person name="Endo H."/>
            <person name="Kuwata A."/>
            <person name="Ogata H."/>
        </authorList>
    </citation>
    <scope>NUCLEOTIDE SEQUENCE [LARGE SCALE GENOMIC DNA]</scope>
    <source>
        <strain evidence="5">NIES 3700</strain>
    </source>
</reference>
<keyword evidence="3" id="KW-0408">Iron</keyword>
<name>A0A9W7FHM1_9STRA</name>
<dbReference type="GO" id="GO:0004392">
    <property type="term" value="F:heme oxygenase (decyclizing) activity"/>
    <property type="evidence" value="ECO:0007669"/>
    <property type="project" value="InterPro"/>
</dbReference>
<dbReference type="GO" id="GO:0006788">
    <property type="term" value="P:heme oxidation"/>
    <property type="evidence" value="ECO:0007669"/>
    <property type="project" value="InterPro"/>
</dbReference>
<keyword evidence="2" id="KW-0479">Metal-binding</keyword>
<organism evidence="4 5">
    <name type="scientific">Triparma laevis f. longispina</name>
    <dbReference type="NCBI Taxonomy" id="1714387"/>
    <lineage>
        <taxon>Eukaryota</taxon>
        <taxon>Sar</taxon>
        <taxon>Stramenopiles</taxon>
        <taxon>Ochrophyta</taxon>
        <taxon>Bolidophyceae</taxon>
        <taxon>Parmales</taxon>
        <taxon>Triparmaceae</taxon>
        <taxon>Triparma</taxon>
    </lineage>
</organism>
<dbReference type="Gene3D" id="1.20.910.10">
    <property type="entry name" value="Heme oxygenase-like"/>
    <property type="match status" value="1"/>
</dbReference>
<dbReference type="PRINTS" id="PR00088">
    <property type="entry name" value="HAEMOXYGNASE"/>
</dbReference>
<dbReference type="InterPro" id="IPR016053">
    <property type="entry name" value="Haem_Oase-like"/>
</dbReference>
<gene>
    <name evidence="4" type="ORF">TrLO_g13334</name>
</gene>
<dbReference type="SUPFAM" id="SSF48613">
    <property type="entry name" value="Heme oxygenase-like"/>
    <property type="match status" value="1"/>
</dbReference>
<keyword evidence="1" id="KW-0349">Heme</keyword>
<evidence type="ECO:0000256" key="1">
    <source>
        <dbReference type="ARBA" id="ARBA00022617"/>
    </source>
</evidence>
<dbReference type="GO" id="GO:0046872">
    <property type="term" value="F:metal ion binding"/>
    <property type="evidence" value="ECO:0007669"/>
    <property type="project" value="UniProtKB-KW"/>
</dbReference>
<evidence type="ECO:0000256" key="2">
    <source>
        <dbReference type="ARBA" id="ARBA00022723"/>
    </source>
</evidence>
<sequence>MGSFAKVLSQFTNVASARLSAPGASSTSSRGILQTSRANKTGLSLRLDATLKDGHDMKTFGLGTAASLASRGRYARFTSSMFKVYSVMEKELDDSCSPSVRLVWDEFGDNLRRAEALKKDLRDVADNSGNIGVSTATNDYVNAIISAASKDQDDNGARLIGHLYCRYFADLMGGQILATPTRYALNLSYDAPRHYYFGDFAGENRGRNVERLYARFNEAGEIIDDDGIEEVIQETYAAFDHNINVYKEEGRLWEDSAIGVRNIILGYLKSS</sequence>
<keyword evidence="5" id="KW-1185">Reference proteome</keyword>
<dbReference type="PANTHER" id="PTHR10720">
    <property type="entry name" value="HEME OXYGENASE"/>
    <property type="match status" value="1"/>
</dbReference>
<dbReference type="EMBL" id="BRXW01000176">
    <property type="protein sequence ID" value="GMI12327.1"/>
    <property type="molecule type" value="Genomic_DNA"/>
</dbReference>
<accession>A0A9W7FHM1</accession>
<dbReference type="InterPro" id="IPR016084">
    <property type="entry name" value="Haem_Oase-like_multi-hlx"/>
</dbReference>
<comment type="caution">
    <text evidence="4">The sequence shown here is derived from an EMBL/GenBank/DDBJ whole genome shotgun (WGS) entry which is preliminary data.</text>
</comment>